<dbReference type="Pfam" id="PF06013">
    <property type="entry name" value="WXG100"/>
    <property type="match status" value="1"/>
</dbReference>
<gene>
    <name evidence="2" type="ORF">QLQ12_18535</name>
</gene>
<comment type="caution">
    <text evidence="2">The sequence shown here is derived from an EMBL/GenBank/DDBJ whole genome shotgun (WGS) entry which is preliminary data.</text>
</comment>
<name>A0ABT6WLL1_9ACTN</name>
<protein>
    <recommendedName>
        <fullName evidence="1">ESAT-6-like protein</fullName>
    </recommendedName>
</protein>
<dbReference type="Proteomes" id="UP001241758">
    <property type="component" value="Unassembled WGS sequence"/>
</dbReference>
<organism evidence="2 3">
    <name type="scientific">Actinoplanes sandaracinus</name>
    <dbReference type="NCBI Taxonomy" id="3045177"/>
    <lineage>
        <taxon>Bacteria</taxon>
        <taxon>Bacillati</taxon>
        <taxon>Actinomycetota</taxon>
        <taxon>Actinomycetes</taxon>
        <taxon>Micromonosporales</taxon>
        <taxon>Micromonosporaceae</taxon>
        <taxon>Actinoplanes</taxon>
    </lineage>
</organism>
<reference evidence="2 3" key="1">
    <citation type="submission" date="2023-05" db="EMBL/GenBank/DDBJ databases">
        <title>Actinoplanes sp. NEAU-A12 genome sequencing.</title>
        <authorList>
            <person name="Wang Z.-S."/>
        </authorList>
    </citation>
    <scope>NUCLEOTIDE SEQUENCE [LARGE SCALE GENOMIC DNA]</scope>
    <source>
        <strain evidence="2 3">NEAU-A12</strain>
    </source>
</reference>
<dbReference type="Gene3D" id="1.10.287.1060">
    <property type="entry name" value="ESAT-6-like"/>
    <property type="match status" value="1"/>
</dbReference>
<evidence type="ECO:0000256" key="1">
    <source>
        <dbReference type="RuleBase" id="RU362001"/>
    </source>
</evidence>
<dbReference type="RefSeq" id="WP_282761436.1">
    <property type="nucleotide sequence ID" value="NZ_JASCTH010000011.1"/>
</dbReference>
<dbReference type="InterPro" id="IPR036689">
    <property type="entry name" value="ESAT-6-like_sf"/>
</dbReference>
<accession>A0ABT6WLL1</accession>
<keyword evidence="3" id="KW-1185">Reference proteome</keyword>
<evidence type="ECO:0000313" key="3">
    <source>
        <dbReference type="Proteomes" id="UP001241758"/>
    </source>
</evidence>
<comment type="similarity">
    <text evidence="1">Belongs to the WXG100 family.</text>
</comment>
<proteinExistence type="inferred from homology"/>
<dbReference type="EMBL" id="JASCTH010000011">
    <property type="protein sequence ID" value="MDI6100609.1"/>
    <property type="molecule type" value="Genomic_DNA"/>
</dbReference>
<sequence length="105" mass="11322">MALTQSESNKMAQTAKDFDEVNSSLQDMLTRLMGQLSVLSGAWKGQGALAFEHVKNEYANDLKRLNDALAETAEAIRTSGASYESTDSAAASYVRQTGGQFTLPL</sequence>
<dbReference type="InterPro" id="IPR010310">
    <property type="entry name" value="T7SS_ESAT-6-like"/>
</dbReference>
<dbReference type="NCBIfam" id="TIGR03930">
    <property type="entry name" value="WXG100_ESAT6"/>
    <property type="match status" value="1"/>
</dbReference>
<evidence type="ECO:0000313" key="2">
    <source>
        <dbReference type="EMBL" id="MDI6100609.1"/>
    </source>
</evidence>
<dbReference type="SUPFAM" id="SSF140453">
    <property type="entry name" value="EsxAB dimer-like"/>
    <property type="match status" value="1"/>
</dbReference>